<accession>A0ABW6C0Q1</accession>
<comment type="caution">
    <text evidence="2">The sequence shown here is derived from an EMBL/GenBank/DDBJ whole genome shotgun (WGS) entry which is preliminary data.</text>
</comment>
<protein>
    <recommendedName>
        <fullName evidence="4">PepSY domain-containing protein</fullName>
    </recommendedName>
</protein>
<keyword evidence="3" id="KW-1185">Reference proteome</keyword>
<dbReference type="RefSeq" id="WP_377491480.1">
    <property type="nucleotide sequence ID" value="NZ_JBHUOX010000036.1"/>
</dbReference>
<evidence type="ECO:0000313" key="2">
    <source>
        <dbReference type="EMBL" id="MFD3003660.1"/>
    </source>
</evidence>
<evidence type="ECO:0000313" key="3">
    <source>
        <dbReference type="Proteomes" id="UP001597641"/>
    </source>
</evidence>
<reference evidence="3" key="1">
    <citation type="journal article" date="2019" name="Int. J. Syst. Evol. Microbiol.">
        <title>The Global Catalogue of Microorganisms (GCM) 10K type strain sequencing project: providing services to taxonomists for standard genome sequencing and annotation.</title>
        <authorList>
            <consortium name="The Broad Institute Genomics Platform"/>
            <consortium name="The Broad Institute Genome Sequencing Center for Infectious Disease"/>
            <person name="Wu L."/>
            <person name="Ma J."/>
        </authorList>
    </citation>
    <scope>NUCLEOTIDE SEQUENCE [LARGE SCALE GENOMIC DNA]</scope>
    <source>
        <strain evidence="3">KCTC 23984</strain>
    </source>
</reference>
<sequence length="184" mass="21298">MNKLFTFMLLFCTSVCLAQVLPGDSLKIKIAEEFLKKRLGEKVVRDKLVFAGIYEGPLDLVTFELKGRKENNKNLVVIFLDGDKVESKFNTKITKEDIINYYKGQQTKNLFWNKDYATNLAKSLSFEKGIKGWEVKLEDMIYDISWSIYSYATETWDPYEAGGKALKINAKTGKYEIQEWSEIE</sequence>
<feature type="signal peptide" evidence="1">
    <location>
        <begin position="1"/>
        <end position="18"/>
    </location>
</feature>
<evidence type="ECO:0008006" key="4">
    <source>
        <dbReference type="Google" id="ProtNLM"/>
    </source>
</evidence>
<feature type="chain" id="PRO_5046559186" description="PepSY domain-containing protein" evidence="1">
    <location>
        <begin position="19"/>
        <end position="184"/>
    </location>
</feature>
<dbReference type="Proteomes" id="UP001597641">
    <property type="component" value="Unassembled WGS sequence"/>
</dbReference>
<dbReference type="EMBL" id="JBHUOX010000036">
    <property type="protein sequence ID" value="MFD3003660.1"/>
    <property type="molecule type" value="Genomic_DNA"/>
</dbReference>
<keyword evidence="1" id="KW-0732">Signal</keyword>
<organism evidence="2 3">
    <name type="scientific">Pontibacter toksunensis</name>
    <dbReference type="NCBI Taxonomy" id="1332631"/>
    <lineage>
        <taxon>Bacteria</taxon>
        <taxon>Pseudomonadati</taxon>
        <taxon>Bacteroidota</taxon>
        <taxon>Cytophagia</taxon>
        <taxon>Cytophagales</taxon>
        <taxon>Hymenobacteraceae</taxon>
        <taxon>Pontibacter</taxon>
    </lineage>
</organism>
<evidence type="ECO:0000256" key="1">
    <source>
        <dbReference type="SAM" id="SignalP"/>
    </source>
</evidence>
<gene>
    <name evidence="2" type="ORF">ACFS7Z_25105</name>
</gene>
<proteinExistence type="predicted"/>
<name>A0ABW6C0Q1_9BACT</name>